<keyword evidence="4 6" id="KW-1133">Transmembrane helix</keyword>
<dbReference type="EMBL" id="FMWL01000005">
    <property type="protein sequence ID" value="SCZ78584.1"/>
    <property type="molecule type" value="Genomic_DNA"/>
</dbReference>
<evidence type="ECO:0000256" key="5">
    <source>
        <dbReference type="ARBA" id="ARBA00023136"/>
    </source>
</evidence>
<dbReference type="GO" id="GO:0005886">
    <property type="term" value="C:plasma membrane"/>
    <property type="evidence" value="ECO:0007669"/>
    <property type="project" value="UniProtKB-SubCell"/>
</dbReference>
<keyword evidence="3 6" id="KW-0812">Transmembrane</keyword>
<feature type="transmembrane region" description="Helical" evidence="6">
    <location>
        <begin position="146"/>
        <end position="164"/>
    </location>
</feature>
<feature type="transmembrane region" description="Helical" evidence="6">
    <location>
        <begin position="21"/>
        <end position="41"/>
    </location>
</feature>
<feature type="transmembrane region" description="Helical" evidence="6">
    <location>
        <begin position="274"/>
        <end position="295"/>
    </location>
</feature>
<dbReference type="PANTHER" id="PTHR43826">
    <property type="entry name" value="GLUCOSE-6-PHOSPHATE EXCHANGER SLC37A4"/>
    <property type="match status" value="1"/>
</dbReference>
<evidence type="ECO:0000259" key="7">
    <source>
        <dbReference type="PROSITE" id="PS50850"/>
    </source>
</evidence>
<dbReference type="InterPro" id="IPR011701">
    <property type="entry name" value="MFS"/>
</dbReference>
<feature type="transmembrane region" description="Helical" evidence="6">
    <location>
        <begin position="331"/>
        <end position="352"/>
    </location>
</feature>
<evidence type="ECO:0000256" key="2">
    <source>
        <dbReference type="ARBA" id="ARBA00022448"/>
    </source>
</evidence>
<sequence length="434" mass="47156">MIQTSQGMAMDRPDVKKLERYRWVVWTILALMYIFVTFHRMATGVVKAELQEAFGIGAAQFANIGSMYFYAYFIMQIPSGILADKIGPRKTVTWFSLMAAAGSVIFGLAPTLAIAYLGRFMVGIGVSVVFICLIKIQSRWFYSRNFALMIGFVGLSANSGALLAQTPLVYATSLLGWRMTFVALGVMMLFFAGLTKAFVKDDPSEMGLPGMDELEGRPTVKSDLKVLPSLKSVLSNPRTWVVSLVNIGMYVGYIVLLGQFGVPYLMTSYGLERIPAANMIIAAVLGSAVGAMTIGYISDRIKRRKPVLVALSVLSLAGWLLFVYVKMPVSVLPVFLFLHGFAITNFTMTWTIANEVNDRRLAGIATGVVNCIGFAGAAVLPVVMGKILDAYSAAPQLGYEKAFQVLIAVVAVSALVSFFATETKAENVFVSSSN</sequence>
<dbReference type="InterPro" id="IPR000849">
    <property type="entry name" value="Sugar_P_transporter"/>
</dbReference>
<feature type="transmembrane region" description="Helical" evidence="6">
    <location>
        <begin position="53"/>
        <end position="71"/>
    </location>
</feature>
<feature type="transmembrane region" description="Helical" evidence="6">
    <location>
        <begin position="307"/>
        <end position="325"/>
    </location>
</feature>
<dbReference type="InterPro" id="IPR036259">
    <property type="entry name" value="MFS_trans_sf"/>
</dbReference>
<feature type="transmembrane region" description="Helical" evidence="6">
    <location>
        <begin position="92"/>
        <end position="110"/>
    </location>
</feature>
<evidence type="ECO:0000256" key="4">
    <source>
        <dbReference type="ARBA" id="ARBA00022989"/>
    </source>
</evidence>
<evidence type="ECO:0000313" key="8">
    <source>
        <dbReference type="EMBL" id="SCZ78584.1"/>
    </source>
</evidence>
<dbReference type="PROSITE" id="PS50850">
    <property type="entry name" value="MFS"/>
    <property type="match status" value="1"/>
</dbReference>
<dbReference type="Proteomes" id="UP000199208">
    <property type="component" value="Unassembled WGS sequence"/>
</dbReference>
<feature type="transmembrane region" description="Helical" evidence="6">
    <location>
        <begin position="116"/>
        <end position="134"/>
    </location>
</feature>
<dbReference type="GO" id="GO:0061513">
    <property type="term" value="F:glucose 6-phosphate:phosphate antiporter activity"/>
    <property type="evidence" value="ECO:0007669"/>
    <property type="project" value="TreeGrafter"/>
</dbReference>
<dbReference type="RefSeq" id="WP_242870824.1">
    <property type="nucleotide sequence ID" value="NZ_FMWL01000005.1"/>
</dbReference>
<reference evidence="8 9" key="1">
    <citation type="submission" date="2016-10" db="EMBL/GenBank/DDBJ databases">
        <authorList>
            <person name="de Groot N.N."/>
        </authorList>
    </citation>
    <scope>NUCLEOTIDE SEQUENCE [LARGE SCALE GENOMIC DNA]</scope>
    <source>
        <strain evidence="8 9">DSM 2784</strain>
    </source>
</reference>
<evidence type="ECO:0000256" key="1">
    <source>
        <dbReference type="ARBA" id="ARBA00004651"/>
    </source>
</evidence>
<gene>
    <name evidence="8" type="ORF">SAMN03080599_01318</name>
</gene>
<evidence type="ECO:0000256" key="6">
    <source>
        <dbReference type="SAM" id="Phobius"/>
    </source>
</evidence>
<comment type="subcellular location">
    <subcellularLocation>
        <location evidence="1">Cell membrane</location>
        <topology evidence="1">Multi-pass membrane protein</topology>
    </subcellularLocation>
</comment>
<dbReference type="AlphaFoldDB" id="A0A1G5RWV1"/>
<evidence type="ECO:0000313" key="9">
    <source>
        <dbReference type="Proteomes" id="UP000199208"/>
    </source>
</evidence>
<keyword evidence="2" id="KW-0813">Transport</keyword>
<feature type="transmembrane region" description="Helical" evidence="6">
    <location>
        <begin position="403"/>
        <end position="421"/>
    </location>
</feature>
<dbReference type="InterPro" id="IPR051337">
    <property type="entry name" value="OPA_Antiporter"/>
</dbReference>
<dbReference type="STRING" id="1120920.SAMN03080599_01318"/>
<dbReference type="Pfam" id="PF07690">
    <property type="entry name" value="MFS_1"/>
    <property type="match status" value="1"/>
</dbReference>
<evidence type="ECO:0000256" key="3">
    <source>
        <dbReference type="ARBA" id="ARBA00022692"/>
    </source>
</evidence>
<dbReference type="Gene3D" id="1.20.1250.20">
    <property type="entry name" value="MFS general substrate transporter like domains"/>
    <property type="match status" value="2"/>
</dbReference>
<dbReference type="InterPro" id="IPR020846">
    <property type="entry name" value="MFS_dom"/>
</dbReference>
<dbReference type="PANTHER" id="PTHR43826:SF3">
    <property type="entry name" value="GLUCOSE-6-PHOSPHATE EXCHANGER SLC37A4"/>
    <property type="match status" value="1"/>
</dbReference>
<feature type="domain" description="Major facilitator superfamily (MFS) profile" evidence="7">
    <location>
        <begin position="25"/>
        <end position="425"/>
    </location>
</feature>
<dbReference type="GO" id="GO:0035435">
    <property type="term" value="P:phosphate ion transmembrane transport"/>
    <property type="evidence" value="ECO:0007669"/>
    <property type="project" value="TreeGrafter"/>
</dbReference>
<proteinExistence type="predicted"/>
<dbReference type="PIRSF" id="PIRSF002808">
    <property type="entry name" value="Hexose_phosphate_transp"/>
    <property type="match status" value="1"/>
</dbReference>
<name>A0A1G5RWV1_9FIRM</name>
<organism evidence="8 9">
    <name type="scientific">Acidaminobacter hydrogenoformans DSM 2784</name>
    <dbReference type="NCBI Taxonomy" id="1120920"/>
    <lineage>
        <taxon>Bacteria</taxon>
        <taxon>Bacillati</taxon>
        <taxon>Bacillota</taxon>
        <taxon>Clostridia</taxon>
        <taxon>Peptostreptococcales</taxon>
        <taxon>Acidaminobacteraceae</taxon>
        <taxon>Acidaminobacter</taxon>
    </lineage>
</organism>
<keyword evidence="9" id="KW-1185">Reference proteome</keyword>
<keyword evidence="5 6" id="KW-0472">Membrane</keyword>
<accession>A0A1G5RWV1</accession>
<feature type="transmembrane region" description="Helical" evidence="6">
    <location>
        <begin position="240"/>
        <end position="262"/>
    </location>
</feature>
<dbReference type="SUPFAM" id="SSF103473">
    <property type="entry name" value="MFS general substrate transporter"/>
    <property type="match status" value="1"/>
</dbReference>
<protein>
    <submittedName>
        <fullName evidence="8">Sugar phosphate permease</fullName>
    </submittedName>
</protein>
<feature type="transmembrane region" description="Helical" evidence="6">
    <location>
        <begin position="176"/>
        <end position="199"/>
    </location>
</feature>
<feature type="transmembrane region" description="Helical" evidence="6">
    <location>
        <begin position="364"/>
        <end position="383"/>
    </location>
</feature>